<reference evidence="2 3" key="1">
    <citation type="journal article" date="2020" name="Biotechnol. Biofuels">
        <title>New insights from the biogas microbiome by comprehensive genome-resolved metagenomics of nearly 1600 species originating from multiple anaerobic digesters.</title>
        <authorList>
            <person name="Campanaro S."/>
            <person name="Treu L."/>
            <person name="Rodriguez-R L.M."/>
            <person name="Kovalovszki A."/>
            <person name="Ziels R.M."/>
            <person name="Maus I."/>
            <person name="Zhu X."/>
            <person name="Kougias P.G."/>
            <person name="Basile A."/>
            <person name="Luo G."/>
            <person name="Schluter A."/>
            <person name="Konstantinidis K.T."/>
            <person name="Angelidaki I."/>
        </authorList>
    </citation>
    <scope>NUCLEOTIDE SEQUENCE [LARGE SCALE GENOMIC DNA]</scope>
    <source>
        <strain evidence="2">AS19jrsBPTG_9</strain>
    </source>
</reference>
<protein>
    <submittedName>
        <fullName evidence="2">Uncharacterized protein</fullName>
    </submittedName>
</protein>
<feature type="transmembrane region" description="Helical" evidence="1">
    <location>
        <begin position="90"/>
        <end position="111"/>
    </location>
</feature>
<keyword evidence="1" id="KW-0472">Membrane</keyword>
<accession>A0A847VCR7</accession>
<organism evidence="2 3">
    <name type="scientific">Candidatus Dojkabacteria bacterium</name>
    <dbReference type="NCBI Taxonomy" id="2099670"/>
    <lineage>
        <taxon>Bacteria</taxon>
        <taxon>Candidatus Dojkabacteria</taxon>
    </lineage>
</organism>
<keyword evidence="1" id="KW-0812">Transmembrane</keyword>
<feature type="transmembrane region" description="Helical" evidence="1">
    <location>
        <begin position="123"/>
        <end position="144"/>
    </location>
</feature>
<evidence type="ECO:0000313" key="3">
    <source>
        <dbReference type="Proteomes" id="UP000564033"/>
    </source>
</evidence>
<evidence type="ECO:0000256" key="1">
    <source>
        <dbReference type="SAM" id="Phobius"/>
    </source>
</evidence>
<name>A0A847VCR7_9BACT</name>
<comment type="caution">
    <text evidence="2">The sequence shown here is derived from an EMBL/GenBank/DDBJ whole genome shotgun (WGS) entry which is preliminary data.</text>
</comment>
<dbReference type="EMBL" id="JAAZIL010000019">
    <property type="protein sequence ID" value="NLZ24270.1"/>
    <property type="molecule type" value="Genomic_DNA"/>
</dbReference>
<gene>
    <name evidence="2" type="ORF">GX888_00775</name>
</gene>
<feature type="transmembrane region" description="Helical" evidence="1">
    <location>
        <begin position="45"/>
        <end position="64"/>
    </location>
</feature>
<sequence>MKKEKEAQLDFGLKDNPKNIYYKYKDQYELWLAGLETNRYFKDPLMWFTLILSSTLIFTQGYLLTKKKIPTRISVFNYYVPLQKRLGNSYLIYLYPLLGLSVLLIGLFISRKYYHKERLLSKVLLISILLSNFSLCIISLRLLLSF</sequence>
<evidence type="ECO:0000313" key="2">
    <source>
        <dbReference type="EMBL" id="NLZ24270.1"/>
    </source>
</evidence>
<keyword evidence="1" id="KW-1133">Transmembrane helix</keyword>
<dbReference type="AlphaFoldDB" id="A0A847VCR7"/>
<proteinExistence type="predicted"/>
<dbReference type="Proteomes" id="UP000564033">
    <property type="component" value="Unassembled WGS sequence"/>
</dbReference>